<feature type="signal peptide" evidence="1">
    <location>
        <begin position="1"/>
        <end position="19"/>
    </location>
</feature>
<evidence type="ECO:0000313" key="2">
    <source>
        <dbReference type="EMBL" id="EDY18097.1"/>
    </source>
</evidence>
<dbReference type="eggNOG" id="COG3356">
    <property type="taxonomic scope" value="Bacteria"/>
</dbReference>
<protein>
    <recommendedName>
        <fullName evidence="4">Neutral/alkaline non-lysosomal ceramidase N-terminal domain-containing protein</fullName>
    </recommendedName>
</protein>
<evidence type="ECO:0000313" key="3">
    <source>
        <dbReference type="Proteomes" id="UP000005824"/>
    </source>
</evidence>
<feature type="chain" id="PRO_5002800465" description="Neutral/alkaline non-lysosomal ceramidase N-terminal domain-containing protein" evidence="1">
    <location>
        <begin position="20"/>
        <end position="499"/>
    </location>
</feature>
<keyword evidence="1" id="KW-0732">Signal</keyword>
<dbReference type="Proteomes" id="UP000005824">
    <property type="component" value="Unassembled WGS sequence"/>
</dbReference>
<dbReference type="InParanoid" id="B4D5P4"/>
<dbReference type="EMBL" id="ABVL01000014">
    <property type="protein sequence ID" value="EDY18097.1"/>
    <property type="molecule type" value="Genomic_DNA"/>
</dbReference>
<dbReference type="RefSeq" id="WP_006981557.1">
    <property type="nucleotide sequence ID" value="NZ_ABVL01000014.1"/>
</dbReference>
<keyword evidence="3" id="KW-1185">Reference proteome</keyword>
<name>B4D5P4_9BACT</name>
<sequence length="499" mass="53335">MNKIFFAALICACPLLARAGVKAGFAERDITPELGMEVPGGYGKAFAKKIHDPCKVRACVFDDGQHRVAMVGLDALGEPRALVLEARAKIAERCGIQPDSVLINSSHSHSSGPLVMIQPGDFDQASELVKDLAYNKSSNANPAYIARVRDAIVDAVVAANDARAEGTLSFGVGHEPTVAFNRRIRMKNGLSYSHPGKGNPDNVDFAGPVDPEVGVIGYWSPEGKLLGCVVNFACHGTASGPWVSANWIYYMEKAIQGFYGTDAKVVFLQGACGDVTQVNNLDPHANPDGDAWSQLVGGRVGAEAVKVLVGMSQTRIADVPVAALQKTWQITRRVPAPERVKAALELAPKDPKTAGPDWVWAKETVLLDAMIAKSPKVEVEVQAIQVGPVVCISDPAEYFCQYGLELKKGSGFPMTFPCELANGDVGYVPTLESFGPHGGGYETRLSSYSNLDITAGDQFRDAGLELAHKLKPAPLPEVPMAPPFKGSGWLYGNQPPQLK</sequence>
<proteinExistence type="predicted"/>
<gene>
    <name evidence="2" type="ORF">CfE428DRAFT_4233</name>
</gene>
<evidence type="ECO:0008006" key="4">
    <source>
        <dbReference type="Google" id="ProtNLM"/>
    </source>
</evidence>
<accession>B4D5P4</accession>
<organism evidence="2 3">
    <name type="scientific">Chthoniobacter flavus Ellin428</name>
    <dbReference type="NCBI Taxonomy" id="497964"/>
    <lineage>
        <taxon>Bacteria</taxon>
        <taxon>Pseudomonadati</taxon>
        <taxon>Verrucomicrobiota</taxon>
        <taxon>Spartobacteria</taxon>
        <taxon>Chthoniobacterales</taxon>
        <taxon>Chthoniobacteraceae</taxon>
        <taxon>Chthoniobacter</taxon>
    </lineage>
</organism>
<comment type="caution">
    <text evidence="2">The sequence shown here is derived from an EMBL/GenBank/DDBJ whole genome shotgun (WGS) entry which is preliminary data.</text>
</comment>
<dbReference type="STRING" id="497964.CfE428DRAFT_4233"/>
<dbReference type="AlphaFoldDB" id="B4D5P4"/>
<evidence type="ECO:0000256" key="1">
    <source>
        <dbReference type="SAM" id="SignalP"/>
    </source>
</evidence>
<reference evidence="2 3" key="1">
    <citation type="journal article" date="2011" name="J. Bacteriol.">
        <title>Genome sequence of Chthoniobacter flavus Ellin428, an aerobic heterotrophic soil bacterium.</title>
        <authorList>
            <person name="Kant R."/>
            <person name="van Passel M.W."/>
            <person name="Palva A."/>
            <person name="Lucas S."/>
            <person name="Lapidus A."/>
            <person name="Glavina Del Rio T."/>
            <person name="Dalin E."/>
            <person name="Tice H."/>
            <person name="Bruce D."/>
            <person name="Goodwin L."/>
            <person name="Pitluck S."/>
            <person name="Larimer F.W."/>
            <person name="Land M.L."/>
            <person name="Hauser L."/>
            <person name="Sangwan P."/>
            <person name="de Vos W.M."/>
            <person name="Janssen P.H."/>
            <person name="Smidt H."/>
        </authorList>
    </citation>
    <scope>NUCLEOTIDE SEQUENCE [LARGE SCALE GENOMIC DNA]</scope>
    <source>
        <strain evidence="2 3">Ellin428</strain>
    </source>
</reference>